<dbReference type="Gene3D" id="2.60.40.3620">
    <property type="match status" value="2"/>
</dbReference>
<dbReference type="CDD" id="cd12956">
    <property type="entry name" value="CBM_SusE-F_like"/>
    <property type="match status" value="1"/>
</dbReference>
<dbReference type="EMBL" id="JACHKT010000007">
    <property type="protein sequence ID" value="MBB6002747.1"/>
    <property type="molecule type" value="Genomic_DNA"/>
</dbReference>
<accession>A0A841EEZ8</accession>
<evidence type="ECO:0000313" key="2">
    <source>
        <dbReference type="EMBL" id="MBB6002747.1"/>
    </source>
</evidence>
<evidence type="ECO:0000259" key="1">
    <source>
        <dbReference type="Pfam" id="PF14292"/>
    </source>
</evidence>
<name>A0A841EEZ8_9BACT</name>
<evidence type="ECO:0000313" key="3">
    <source>
        <dbReference type="Proteomes" id="UP000524404"/>
    </source>
</evidence>
<dbReference type="CDD" id="cd12967">
    <property type="entry name" value="CBM_SusE-F_like_u1"/>
    <property type="match status" value="1"/>
</dbReference>
<gene>
    <name evidence="2" type="ORF">HNP25_001399</name>
</gene>
<dbReference type="RefSeq" id="WP_184132367.1">
    <property type="nucleotide sequence ID" value="NZ_JACHKT010000007.1"/>
</dbReference>
<comment type="caution">
    <text evidence="2">The sequence shown here is derived from an EMBL/GenBank/DDBJ whole genome shotgun (WGS) entry which is preliminary data.</text>
</comment>
<reference evidence="2 3" key="1">
    <citation type="submission" date="2020-08" db="EMBL/GenBank/DDBJ databases">
        <title>Functional genomics of gut bacteria from endangered species of beetles.</title>
        <authorList>
            <person name="Carlos-Shanley C."/>
        </authorList>
    </citation>
    <scope>NUCLEOTIDE SEQUENCE [LARGE SCALE GENOMIC DNA]</scope>
    <source>
        <strain evidence="2 3">S00070</strain>
    </source>
</reference>
<sequence length="351" mass="38024">MKNIFKILSLCLLSMGIFSCENNEIKTVMSNQGESPVLSASKTSYVLTALSANDSTVAFSWNRSNYGFQAAVRYTLQIAKAGTSFATPKEITLGNTLQLKYTTADFNQLAIIQGLKPNNLGQLEVRVKSYISDAVADIYSNTVMLSVTPYLVVINYPSLWVAGDFQGWNPATAPKISSRNSNGIYEGYVNIVGGTRQFKYTSQPDWNGTSYGWASSTSTGSDVTGTFSSSGGNLFVPEDGFYLLKGNTNNNTWSATKTTWGIIGDATANGWSDDVKMTYDATKNVWKITTTLKAGALKFRANGAWAINMGDTGSDLSLEYDGDNIIIPANLAGTRTITLDLKAGNYTYTIE</sequence>
<dbReference type="Proteomes" id="UP000524404">
    <property type="component" value="Unassembled WGS sequence"/>
</dbReference>
<organism evidence="2 3">
    <name type="scientific">Arcicella rosea</name>
    <dbReference type="NCBI Taxonomy" id="502909"/>
    <lineage>
        <taxon>Bacteria</taxon>
        <taxon>Pseudomonadati</taxon>
        <taxon>Bacteroidota</taxon>
        <taxon>Cytophagia</taxon>
        <taxon>Cytophagales</taxon>
        <taxon>Flectobacillaceae</taxon>
        <taxon>Arcicella</taxon>
    </lineage>
</organism>
<dbReference type="PROSITE" id="PS51257">
    <property type="entry name" value="PROKAR_LIPOPROTEIN"/>
    <property type="match status" value="1"/>
</dbReference>
<feature type="domain" description="SusE outer membrane protein" evidence="1">
    <location>
        <begin position="24"/>
        <end position="128"/>
    </location>
</feature>
<protein>
    <recommendedName>
        <fullName evidence="1">SusE outer membrane protein domain-containing protein</fullName>
    </recommendedName>
</protein>
<keyword evidence="3" id="KW-1185">Reference proteome</keyword>
<dbReference type="Pfam" id="PF14292">
    <property type="entry name" value="SusE"/>
    <property type="match status" value="1"/>
</dbReference>
<proteinExistence type="predicted"/>
<dbReference type="InterPro" id="IPR025970">
    <property type="entry name" value="SusE"/>
</dbReference>
<dbReference type="AlphaFoldDB" id="A0A841EEZ8"/>